<evidence type="ECO:0000256" key="3">
    <source>
        <dbReference type="ARBA" id="ARBA00022842"/>
    </source>
</evidence>
<feature type="domain" description="MobA-like NTP transferase" evidence="4">
    <location>
        <begin position="3"/>
        <end position="107"/>
    </location>
</feature>
<evidence type="ECO:0000259" key="4">
    <source>
        <dbReference type="Pfam" id="PF12804"/>
    </source>
</evidence>
<dbReference type="SUPFAM" id="SSF53448">
    <property type="entry name" value="Nucleotide-diphospho-sugar transferases"/>
    <property type="match status" value="1"/>
</dbReference>
<dbReference type="InterPro" id="IPR025877">
    <property type="entry name" value="MobA-like_NTP_Trfase"/>
</dbReference>
<dbReference type="RefSeq" id="WP_105394724.1">
    <property type="nucleotide sequence ID" value="NZ_CAWNTA010000116.1"/>
</dbReference>
<organism evidence="5 6">
    <name type="scientific">Photorhabdus hindustanensis</name>
    <dbReference type="NCBI Taxonomy" id="2918802"/>
    <lineage>
        <taxon>Bacteria</taxon>
        <taxon>Pseudomonadati</taxon>
        <taxon>Pseudomonadota</taxon>
        <taxon>Gammaproteobacteria</taxon>
        <taxon>Enterobacterales</taxon>
        <taxon>Morganellaceae</taxon>
        <taxon>Photorhabdus</taxon>
    </lineage>
</organism>
<dbReference type="Pfam" id="PF12804">
    <property type="entry name" value="NTP_transf_3"/>
    <property type="match status" value="1"/>
</dbReference>
<reference evidence="5 6" key="1">
    <citation type="submission" date="2018-02" db="EMBL/GenBank/DDBJ databases">
        <title>Five New Genomes of Indian Photorhabdus Isolates TSA.</title>
        <authorList>
            <person name="Dubay B."/>
            <person name="Somvanshi V.S."/>
        </authorList>
    </citation>
    <scope>NUCLEOTIDE SEQUENCE [LARGE SCALE GENOMIC DNA]</scope>
    <source>
        <strain evidence="5 6">H1</strain>
    </source>
</reference>
<dbReference type="AlphaFoldDB" id="A0A2S8Q8B6"/>
<keyword evidence="6" id="KW-1185">Reference proteome</keyword>
<dbReference type="CDD" id="cd02523">
    <property type="entry name" value="PC_cytidylyltransferase"/>
    <property type="match status" value="1"/>
</dbReference>
<protein>
    <submittedName>
        <fullName evidence="5">CTP--phosphocholine cytidylyltransferase</fullName>
    </submittedName>
</protein>
<dbReference type="PANTHER" id="PTHR43584">
    <property type="entry name" value="NUCLEOTIDYL TRANSFERASE"/>
    <property type="match status" value="1"/>
</dbReference>
<keyword evidence="3" id="KW-0460">Magnesium</keyword>
<keyword evidence="1 5" id="KW-0808">Transferase</keyword>
<dbReference type="Gene3D" id="3.90.550.10">
    <property type="entry name" value="Spore Coat Polysaccharide Biosynthesis Protein SpsA, Chain A"/>
    <property type="match status" value="1"/>
</dbReference>
<dbReference type="EMBL" id="PUWT01000005">
    <property type="protein sequence ID" value="PQQ29167.1"/>
    <property type="molecule type" value="Genomic_DNA"/>
</dbReference>
<sequence length="235" mass="26951">MNAIILAAGLGSRFNNLTKENHKALLPINGIPNIERTIQYLHEFGIQEIHIVTGHMAHLFDYLATGYDCNLIYNPNYANYNSIYSFYLASDFFKNSLVIDADVVLLDNIFTSLEQSIYYVIKRPKSEDAEWIPILSKQNLIKDIQVSNANKPSLLGISYWDEVSCEIIKKEIPKFLNKENLENSKLYWDNIPIMLLDKIKVGIHLVGKNQAAEMDTIENYHYICDTMIKACYTSS</sequence>
<evidence type="ECO:0000256" key="2">
    <source>
        <dbReference type="ARBA" id="ARBA00022695"/>
    </source>
</evidence>
<gene>
    <name evidence="5" type="ORF">C6H66_02515</name>
</gene>
<evidence type="ECO:0000313" key="6">
    <source>
        <dbReference type="Proteomes" id="UP000239550"/>
    </source>
</evidence>
<name>A0A2S8Q8B6_9GAMM</name>
<dbReference type="InterPro" id="IPR050065">
    <property type="entry name" value="GlmU-like"/>
</dbReference>
<accession>A0A2S8Q8B6</accession>
<dbReference type="InterPro" id="IPR029044">
    <property type="entry name" value="Nucleotide-diphossugar_trans"/>
</dbReference>
<dbReference type="PANTHER" id="PTHR43584:SF5">
    <property type="entry name" value="PROTEIN LICC"/>
    <property type="match status" value="1"/>
</dbReference>
<comment type="caution">
    <text evidence="5">The sequence shown here is derived from an EMBL/GenBank/DDBJ whole genome shotgun (WGS) entry which is preliminary data.</text>
</comment>
<evidence type="ECO:0000313" key="5">
    <source>
        <dbReference type="EMBL" id="PQQ29167.1"/>
    </source>
</evidence>
<proteinExistence type="predicted"/>
<dbReference type="Proteomes" id="UP000239550">
    <property type="component" value="Unassembled WGS sequence"/>
</dbReference>
<dbReference type="GO" id="GO:0016779">
    <property type="term" value="F:nucleotidyltransferase activity"/>
    <property type="evidence" value="ECO:0007669"/>
    <property type="project" value="UniProtKB-KW"/>
</dbReference>
<evidence type="ECO:0000256" key="1">
    <source>
        <dbReference type="ARBA" id="ARBA00022679"/>
    </source>
</evidence>
<keyword evidence="2 5" id="KW-0548">Nucleotidyltransferase</keyword>